<reference evidence="1" key="1">
    <citation type="submission" date="2021-01" db="EMBL/GenBank/DDBJ databases">
        <authorList>
            <person name="Corre E."/>
            <person name="Pelletier E."/>
            <person name="Niang G."/>
            <person name="Scheremetjew M."/>
            <person name="Finn R."/>
            <person name="Kale V."/>
            <person name="Holt S."/>
            <person name="Cochrane G."/>
            <person name="Meng A."/>
            <person name="Brown T."/>
            <person name="Cohen L."/>
        </authorList>
    </citation>
    <scope>NUCLEOTIDE SEQUENCE</scope>
    <source>
        <strain evidence="1">FSP1.4</strain>
    </source>
</reference>
<name>A0A7S3JC67_9SPIT</name>
<dbReference type="AlphaFoldDB" id="A0A7S3JC67"/>
<dbReference type="EMBL" id="HBII01024406">
    <property type="protein sequence ID" value="CAE0351204.1"/>
    <property type="molecule type" value="Transcribed_RNA"/>
</dbReference>
<proteinExistence type="predicted"/>
<protein>
    <submittedName>
        <fullName evidence="1">Uncharacterized protein</fullName>
    </submittedName>
</protein>
<accession>A0A7S3JC67</accession>
<organism evidence="1">
    <name type="scientific">Euplotes harpa</name>
    <dbReference type="NCBI Taxonomy" id="151035"/>
    <lineage>
        <taxon>Eukaryota</taxon>
        <taxon>Sar</taxon>
        <taxon>Alveolata</taxon>
        <taxon>Ciliophora</taxon>
        <taxon>Intramacronucleata</taxon>
        <taxon>Spirotrichea</taxon>
        <taxon>Hypotrichia</taxon>
        <taxon>Euplotida</taxon>
        <taxon>Euplotidae</taxon>
        <taxon>Euplotes</taxon>
    </lineage>
</organism>
<sequence>MRPGIIIYMAGQKIEQVSEACIWSDADCEVDEEYSEQDCILHVNTTNQLKNKLVTDKGRVHSLDISPFGEDDEIEILTKEMVFEIKLNMLARTHNIEKASSNCVSHLEVDNEAADMMRSSSVRNLTTEQKKQIWKTWKNMPSVKILEQILH</sequence>
<gene>
    <name evidence="1" type="ORF">EHAR0213_LOCUS10118</name>
</gene>
<evidence type="ECO:0000313" key="1">
    <source>
        <dbReference type="EMBL" id="CAE0351204.1"/>
    </source>
</evidence>